<dbReference type="Proteomes" id="UP000728032">
    <property type="component" value="Unassembled WGS sequence"/>
</dbReference>
<proteinExistence type="predicted"/>
<gene>
    <name evidence="1" type="ORF">ONB1V03_LOCUS1653</name>
</gene>
<evidence type="ECO:0000313" key="2">
    <source>
        <dbReference type="Proteomes" id="UP000728032"/>
    </source>
</evidence>
<reference evidence="1" key="1">
    <citation type="submission" date="2020-11" db="EMBL/GenBank/DDBJ databases">
        <authorList>
            <person name="Tran Van P."/>
        </authorList>
    </citation>
    <scope>NUCLEOTIDE SEQUENCE</scope>
</reference>
<dbReference type="AlphaFoldDB" id="A0A7R9LE78"/>
<sequence>MLRKGGLNHRNQYVIQYVFSREDLFPHKRKDYIFDSIYCQFVEIKAIENDLKKLEDSNLIVNTLSLILSAGFTESSEFLFGFNAKALKPSHMKAIQTWNRIGIFGESSSNHVLSL</sequence>
<name>A0A7R9LE78_9ACAR</name>
<protein>
    <submittedName>
        <fullName evidence="1">Uncharacterized protein</fullName>
    </submittedName>
</protein>
<dbReference type="EMBL" id="CAJPVJ010000320">
    <property type="protein sequence ID" value="CAG2162053.1"/>
    <property type="molecule type" value="Genomic_DNA"/>
</dbReference>
<evidence type="ECO:0000313" key="1">
    <source>
        <dbReference type="EMBL" id="CAD7638890.1"/>
    </source>
</evidence>
<accession>A0A7R9LE78</accession>
<organism evidence="1">
    <name type="scientific">Oppiella nova</name>
    <dbReference type="NCBI Taxonomy" id="334625"/>
    <lineage>
        <taxon>Eukaryota</taxon>
        <taxon>Metazoa</taxon>
        <taxon>Ecdysozoa</taxon>
        <taxon>Arthropoda</taxon>
        <taxon>Chelicerata</taxon>
        <taxon>Arachnida</taxon>
        <taxon>Acari</taxon>
        <taxon>Acariformes</taxon>
        <taxon>Sarcoptiformes</taxon>
        <taxon>Oribatida</taxon>
        <taxon>Brachypylina</taxon>
        <taxon>Oppioidea</taxon>
        <taxon>Oppiidae</taxon>
        <taxon>Oppiella</taxon>
    </lineage>
</organism>
<dbReference type="EMBL" id="OC915145">
    <property type="protein sequence ID" value="CAD7638890.1"/>
    <property type="molecule type" value="Genomic_DNA"/>
</dbReference>
<keyword evidence="2" id="KW-1185">Reference proteome</keyword>